<keyword evidence="2" id="KW-1185">Reference proteome</keyword>
<comment type="caution">
    <text evidence="1">The sequence shown here is derived from an EMBL/GenBank/DDBJ whole genome shotgun (WGS) entry which is preliminary data.</text>
</comment>
<proteinExistence type="predicted"/>
<sequence>SLVYAEYPVPESLAVQYFVEAIREEDEVDGCQA</sequence>
<evidence type="ECO:0000313" key="1">
    <source>
        <dbReference type="EMBL" id="GBN32014.1"/>
    </source>
</evidence>
<dbReference type="Proteomes" id="UP000499080">
    <property type="component" value="Unassembled WGS sequence"/>
</dbReference>
<dbReference type="EMBL" id="BGPR01206770">
    <property type="protein sequence ID" value="GBN32014.1"/>
    <property type="molecule type" value="Genomic_DNA"/>
</dbReference>
<dbReference type="AlphaFoldDB" id="A0A4Y2N063"/>
<gene>
    <name evidence="1" type="ORF">AVEN_210480_1</name>
</gene>
<reference evidence="1 2" key="1">
    <citation type="journal article" date="2019" name="Sci. Rep.">
        <title>Orb-weaving spider Araneus ventricosus genome elucidates the spidroin gene catalogue.</title>
        <authorList>
            <person name="Kono N."/>
            <person name="Nakamura H."/>
            <person name="Ohtoshi R."/>
            <person name="Moran D.A.P."/>
            <person name="Shinohara A."/>
            <person name="Yoshida Y."/>
            <person name="Fujiwara M."/>
            <person name="Mori M."/>
            <person name="Tomita M."/>
            <person name="Arakawa K."/>
        </authorList>
    </citation>
    <scope>NUCLEOTIDE SEQUENCE [LARGE SCALE GENOMIC DNA]</scope>
</reference>
<evidence type="ECO:0000313" key="2">
    <source>
        <dbReference type="Proteomes" id="UP000499080"/>
    </source>
</evidence>
<accession>A0A4Y2N063</accession>
<organism evidence="1 2">
    <name type="scientific">Araneus ventricosus</name>
    <name type="common">Orbweaver spider</name>
    <name type="synonym">Epeira ventricosa</name>
    <dbReference type="NCBI Taxonomy" id="182803"/>
    <lineage>
        <taxon>Eukaryota</taxon>
        <taxon>Metazoa</taxon>
        <taxon>Ecdysozoa</taxon>
        <taxon>Arthropoda</taxon>
        <taxon>Chelicerata</taxon>
        <taxon>Arachnida</taxon>
        <taxon>Araneae</taxon>
        <taxon>Araneomorphae</taxon>
        <taxon>Entelegynae</taxon>
        <taxon>Araneoidea</taxon>
        <taxon>Araneidae</taxon>
        <taxon>Araneus</taxon>
    </lineage>
</organism>
<feature type="non-terminal residue" evidence="1">
    <location>
        <position position="1"/>
    </location>
</feature>
<protein>
    <submittedName>
        <fullName evidence="1">Uncharacterized protein</fullName>
    </submittedName>
</protein>
<name>A0A4Y2N063_ARAVE</name>